<protein>
    <submittedName>
        <fullName evidence="3">Uncharacterized protein</fullName>
    </submittedName>
</protein>
<feature type="coiled-coil region" evidence="1">
    <location>
        <begin position="372"/>
        <end position="676"/>
    </location>
</feature>
<feature type="region of interest" description="Disordered" evidence="2">
    <location>
        <begin position="139"/>
        <end position="196"/>
    </location>
</feature>
<feature type="compositionally biased region" description="Basic residues" evidence="2">
    <location>
        <begin position="159"/>
        <end position="168"/>
    </location>
</feature>
<dbReference type="RefSeq" id="XP_020078258.1">
    <property type="nucleotide sequence ID" value="XM_020223241.1"/>
</dbReference>
<dbReference type="AlphaFoldDB" id="A0A1E4RPQ6"/>
<dbReference type="Proteomes" id="UP000095085">
    <property type="component" value="Unassembled WGS sequence"/>
</dbReference>
<dbReference type="Pfam" id="PF12709">
    <property type="entry name" value="Fungal_TACC"/>
    <property type="match status" value="1"/>
</dbReference>
<feature type="region of interest" description="Disordered" evidence="2">
    <location>
        <begin position="1"/>
        <end position="74"/>
    </location>
</feature>
<dbReference type="GeneID" id="30997790"/>
<evidence type="ECO:0000256" key="2">
    <source>
        <dbReference type="SAM" id="MobiDB-lite"/>
    </source>
</evidence>
<evidence type="ECO:0000313" key="4">
    <source>
        <dbReference type="Proteomes" id="UP000095085"/>
    </source>
</evidence>
<evidence type="ECO:0000256" key="1">
    <source>
        <dbReference type="SAM" id="Coils"/>
    </source>
</evidence>
<feature type="compositionally biased region" description="Polar residues" evidence="2">
    <location>
        <begin position="846"/>
        <end position="863"/>
    </location>
</feature>
<dbReference type="STRING" id="984485.A0A1E4RPQ6"/>
<feature type="compositionally biased region" description="Polar residues" evidence="2">
    <location>
        <begin position="139"/>
        <end position="155"/>
    </location>
</feature>
<dbReference type="InterPro" id="IPR024312">
    <property type="entry name" value="TACC_fungi"/>
</dbReference>
<dbReference type="EMBL" id="KV454539">
    <property type="protein sequence ID" value="ODV69191.1"/>
    <property type="molecule type" value="Genomic_DNA"/>
</dbReference>
<evidence type="ECO:0000313" key="3">
    <source>
        <dbReference type="EMBL" id="ODV69191.1"/>
    </source>
</evidence>
<accession>A0A1E4RPQ6</accession>
<feature type="region of interest" description="Disordered" evidence="2">
    <location>
        <begin position="840"/>
        <end position="884"/>
    </location>
</feature>
<gene>
    <name evidence="3" type="ORF">HYPBUDRAFT_239197</name>
</gene>
<feature type="compositionally biased region" description="Basic and acidic residues" evidence="2">
    <location>
        <begin position="8"/>
        <end position="17"/>
    </location>
</feature>
<name>A0A1E4RPQ6_9ASCO</name>
<dbReference type="OrthoDB" id="5367584at2759"/>
<proteinExistence type="predicted"/>
<feature type="compositionally biased region" description="Basic and acidic residues" evidence="2">
    <location>
        <begin position="330"/>
        <end position="342"/>
    </location>
</feature>
<sequence>MSSPLKYDTSHIEDKLSPIKLSQLNPYEKKSTPPLNSKPTPPSKLRNQIIEDDDNNTSPIKLNKHPHGLTSKQENRRNTIHHMPAITPVNQKSSNINHANTVNHINYLSPRLSKIQQLIDSQRKRAALTLNSTGRTLNSVNLDPINQSFDDYSSPTRPPQKRKFKQHQLHQQLDNSDKENEKLNSSPNRDQDTDEHINKISKLSTNANTTSDNKRNSNDTFFAKHDLVGQLSSNRSKSNIQDESDDDLDYAERSDDISQTMMPSKKQEITENVKESEEDHITPQRYTEPFAQSPQTNQQIRINEVYTNDENKQYKTNKEINLVEEVSSPLKDHERETSKLPGDESDDDIENEPTVNFLTSPNSKPYFSISYINKLQADHEQEVEELSNSIREKDEQLMSLSTDLFSTNSQFLKFDREIKELKQKNKKSIANEESLTIQLRQNEHELASLIKKIKVKENSIIKLETLIKNDQLKIEELNKSIEEKNQSYENLTSENRTLQNRIDEFEFNNKGHEFKLKSQQEEILAKDKEINILTEANLDYNTKVEKLLKEKEQLLTENGKFNTELLNSKNLIQDLEQEKDEINEKLLTANNNLKFQQDQINNLNNENLNNKTKYDDLVKEVEIYQNDLNKLENEYGSTNDELVNLNNLQKQNEDKIKQLTNALNDSNERNGELNEQLNSKMVEKGDLVTQLTDSQSKISKLIKTIEEKDDLIIADTKKIDELVQQLNELSNRSPSISPSKESLSKEEYLSLIEKIKLEHQQNLSDEMQKASDNLYRLYAKKHETKVNEIHDRHKKSMKTLNEEIWKKKSENESLLKKFENSEFEKEQLLKIIEEQNEKLEMASLPNGVSNSTTPASSRTQQRPISRRHLTPKKTSGGPTRKKFV</sequence>
<keyword evidence="4" id="KW-1185">Reference proteome</keyword>
<reference evidence="4" key="1">
    <citation type="submission" date="2016-05" db="EMBL/GenBank/DDBJ databases">
        <title>Comparative genomics of biotechnologically important yeasts.</title>
        <authorList>
            <consortium name="DOE Joint Genome Institute"/>
            <person name="Riley R."/>
            <person name="Haridas S."/>
            <person name="Wolfe K.H."/>
            <person name="Lopes M.R."/>
            <person name="Hittinger C.T."/>
            <person name="Goker M."/>
            <person name="Salamov A."/>
            <person name="Wisecaver J."/>
            <person name="Long T.M."/>
            <person name="Aerts A.L."/>
            <person name="Barry K."/>
            <person name="Choi C."/>
            <person name="Clum A."/>
            <person name="Coughlan A.Y."/>
            <person name="Deshpande S."/>
            <person name="Douglass A.P."/>
            <person name="Hanson S.J."/>
            <person name="Klenk H.-P."/>
            <person name="Labutti K."/>
            <person name="Lapidus A."/>
            <person name="Lindquist E."/>
            <person name="Lipzen A."/>
            <person name="Meier-Kolthoff J.P."/>
            <person name="Ohm R.A."/>
            <person name="Otillar R.P."/>
            <person name="Pangilinan J."/>
            <person name="Peng Y."/>
            <person name="Rokas A."/>
            <person name="Rosa C.A."/>
            <person name="Scheuner C."/>
            <person name="Sibirny A.A."/>
            <person name="Slot J.C."/>
            <person name="Stielow J.B."/>
            <person name="Sun H."/>
            <person name="Kurtzman C.P."/>
            <person name="Blackwell M."/>
            <person name="Grigoriev I.V."/>
            <person name="Jeffries T.W."/>
        </authorList>
    </citation>
    <scope>NUCLEOTIDE SEQUENCE [LARGE SCALE GENOMIC DNA]</scope>
    <source>
        <strain evidence="4">NRRL Y-1933</strain>
    </source>
</reference>
<keyword evidence="1" id="KW-0175">Coiled coil</keyword>
<feature type="region of interest" description="Disordered" evidence="2">
    <location>
        <begin position="324"/>
        <end position="359"/>
    </location>
</feature>
<feature type="coiled-coil region" evidence="1">
    <location>
        <begin position="797"/>
        <end position="838"/>
    </location>
</feature>
<organism evidence="3 4">
    <name type="scientific">Hyphopichia burtonii NRRL Y-1933</name>
    <dbReference type="NCBI Taxonomy" id="984485"/>
    <lineage>
        <taxon>Eukaryota</taxon>
        <taxon>Fungi</taxon>
        <taxon>Dikarya</taxon>
        <taxon>Ascomycota</taxon>
        <taxon>Saccharomycotina</taxon>
        <taxon>Pichiomycetes</taxon>
        <taxon>Debaryomycetaceae</taxon>
        <taxon>Hyphopichia</taxon>
    </lineage>
</organism>